<evidence type="ECO:0000313" key="2">
    <source>
        <dbReference type="EMBL" id="PKY63091.1"/>
    </source>
</evidence>
<proteinExistence type="predicted"/>
<evidence type="ECO:0000313" key="4">
    <source>
        <dbReference type="Proteomes" id="UP000234323"/>
    </source>
</evidence>
<dbReference type="EMBL" id="LLXI01009547">
    <property type="protein sequence ID" value="PKY63256.1"/>
    <property type="molecule type" value="Genomic_DNA"/>
</dbReference>
<gene>
    <name evidence="2" type="ORF">RhiirA4_490958</name>
    <name evidence="3" type="ORF">RhiirA4_491566</name>
</gene>
<evidence type="ECO:0000313" key="3">
    <source>
        <dbReference type="EMBL" id="PKY63256.1"/>
    </source>
</evidence>
<keyword evidence="4" id="KW-1185">Reference proteome</keyword>
<feature type="region of interest" description="Disordered" evidence="1">
    <location>
        <begin position="67"/>
        <end position="87"/>
    </location>
</feature>
<feature type="non-terminal residue" evidence="2">
    <location>
        <position position="1"/>
    </location>
</feature>
<dbReference type="AlphaFoldDB" id="A0A2I1HW22"/>
<sequence>FNNTERPIIDLDSGFKDNTNILKEMDFNNNQQVYLNDQSEQITEQTNQMEKKQKKLTLKEKKKQEEIEQIKQGNQAESEESLKLPNK</sequence>
<protein>
    <submittedName>
        <fullName evidence="2">Uncharacterized protein</fullName>
    </submittedName>
</protein>
<dbReference type="Proteomes" id="UP000234323">
    <property type="component" value="Unassembled WGS sequence"/>
</dbReference>
<accession>A0A2I1HW22</accession>
<evidence type="ECO:0000256" key="1">
    <source>
        <dbReference type="SAM" id="MobiDB-lite"/>
    </source>
</evidence>
<dbReference type="EMBL" id="LLXI01008970">
    <property type="protein sequence ID" value="PKY63091.1"/>
    <property type="molecule type" value="Genomic_DNA"/>
</dbReference>
<name>A0A2I1HW22_9GLOM</name>
<organism evidence="2 4">
    <name type="scientific">Rhizophagus irregularis</name>
    <dbReference type="NCBI Taxonomy" id="588596"/>
    <lineage>
        <taxon>Eukaryota</taxon>
        <taxon>Fungi</taxon>
        <taxon>Fungi incertae sedis</taxon>
        <taxon>Mucoromycota</taxon>
        <taxon>Glomeromycotina</taxon>
        <taxon>Glomeromycetes</taxon>
        <taxon>Glomerales</taxon>
        <taxon>Glomeraceae</taxon>
        <taxon>Rhizophagus</taxon>
    </lineage>
</organism>
<comment type="caution">
    <text evidence="2">The sequence shown here is derived from an EMBL/GenBank/DDBJ whole genome shotgun (WGS) entry which is preliminary data.</text>
</comment>
<reference evidence="2 4" key="1">
    <citation type="submission" date="2015-10" db="EMBL/GenBank/DDBJ databases">
        <title>Genome analyses suggest a sexual origin of heterokaryosis in a supposedly ancient asexual fungus.</title>
        <authorList>
            <person name="Ropars J."/>
            <person name="Sedzielewska K."/>
            <person name="Noel J."/>
            <person name="Charron P."/>
            <person name="Farinelli L."/>
            <person name="Marton T."/>
            <person name="Kruger M."/>
            <person name="Pelin A."/>
            <person name="Brachmann A."/>
            <person name="Corradi N."/>
        </authorList>
    </citation>
    <scope>NUCLEOTIDE SEQUENCE [LARGE SCALE GENOMIC DNA]</scope>
    <source>
        <strain evidence="2 4">A4</strain>
    </source>
</reference>